<feature type="domain" description="Sigma-54 factor interaction" evidence="2">
    <location>
        <begin position="178"/>
        <end position="237"/>
    </location>
</feature>
<organism evidence="3">
    <name type="scientific">uncultured Blastococcus sp</name>
    <dbReference type="NCBI Taxonomy" id="217144"/>
    <lineage>
        <taxon>Bacteria</taxon>
        <taxon>Bacillati</taxon>
        <taxon>Actinomycetota</taxon>
        <taxon>Actinomycetes</taxon>
        <taxon>Geodermatophilales</taxon>
        <taxon>Geodermatophilaceae</taxon>
        <taxon>Blastococcus</taxon>
        <taxon>environmental samples</taxon>
    </lineage>
</organism>
<feature type="region of interest" description="Disordered" evidence="1">
    <location>
        <begin position="1"/>
        <end position="21"/>
    </location>
</feature>
<dbReference type="AlphaFoldDB" id="A0A6J4H5A2"/>
<reference evidence="3" key="1">
    <citation type="submission" date="2020-02" db="EMBL/GenBank/DDBJ databases">
        <authorList>
            <person name="Meier V. D."/>
        </authorList>
    </citation>
    <scope>NUCLEOTIDE SEQUENCE</scope>
    <source>
        <strain evidence="3">AVDCRST_MAG52</strain>
    </source>
</reference>
<dbReference type="GO" id="GO:0006355">
    <property type="term" value="P:regulation of DNA-templated transcription"/>
    <property type="evidence" value="ECO:0007669"/>
    <property type="project" value="InterPro"/>
</dbReference>
<gene>
    <name evidence="3" type="ORF">AVDCRST_MAG52-186</name>
</gene>
<dbReference type="PANTHER" id="PTHR30267:SF2">
    <property type="entry name" value="PROTEIN PRKA"/>
    <property type="match status" value="1"/>
</dbReference>
<dbReference type="Pfam" id="PF00158">
    <property type="entry name" value="Sigma54_activat"/>
    <property type="match status" value="1"/>
</dbReference>
<name>A0A6J4H5A2_9ACTN</name>
<accession>A0A6J4H5A2</accession>
<protein>
    <submittedName>
        <fullName evidence="3">Magnesium chelatase, subunit ChlI</fullName>
        <ecNumber evidence="3">6.6.1.1</ecNumber>
    </submittedName>
</protein>
<dbReference type="Gene3D" id="3.40.50.300">
    <property type="entry name" value="P-loop containing nucleotide triphosphate hydrolases"/>
    <property type="match status" value="1"/>
</dbReference>
<evidence type="ECO:0000256" key="1">
    <source>
        <dbReference type="SAM" id="MobiDB-lite"/>
    </source>
</evidence>
<dbReference type="InterPro" id="IPR027417">
    <property type="entry name" value="P-loop_NTPase"/>
</dbReference>
<evidence type="ECO:0000259" key="2">
    <source>
        <dbReference type="Pfam" id="PF00158"/>
    </source>
</evidence>
<dbReference type="SUPFAM" id="SSF52540">
    <property type="entry name" value="P-loop containing nucleoside triphosphate hydrolases"/>
    <property type="match status" value="1"/>
</dbReference>
<dbReference type="GO" id="GO:0016851">
    <property type="term" value="F:magnesium chelatase activity"/>
    <property type="evidence" value="ECO:0007669"/>
    <property type="project" value="UniProtKB-EC"/>
</dbReference>
<dbReference type="GO" id="GO:0004672">
    <property type="term" value="F:protein kinase activity"/>
    <property type="evidence" value="ECO:0007669"/>
    <property type="project" value="TreeGrafter"/>
</dbReference>
<dbReference type="FunFam" id="3.40.50.300:FF:000841">
    <property type="entry name" value="Magnesium protoporphyrin chelatase"/>
    <property type="match status" value="1"/>
</dbReference>
<dbReference type="InterPro" id="IPR002078">
    <property type="entry name" value="Sigma_54_int"/>
</dbReference>
<sequence length="496" mass="53443">MVEVTETATPANPSPAPTTLGELRASGATYRSVKAELRANLLARLGAGRPSLPGMVGFEDTVLPEVERALIAGHDLVLLGERGQGKTRLIRTLVGLLDEWTPVLVGSELNEHPLHPVSVWAHRQVAEHGDATPVGWLHRSDRFGEKLATPDTSVGDLIGDVDPIKVAEGRTLGDPETVHYGLVPRTNRGIFSVNELPDLAERIQVALLNVLEERDIQIRGYRVRLPLDLLLVASANPEDYTNRGRIITPLKDRFGAEVRTHYPIELADEIRLLHQEAQTSWSGRDGGGDTADGSGFDVPVVPEHLVEIVARFTRLVRESSHVDQRSGVSARFAIAGLETITASAVRRAAIAGETRPVARVVDLPSVVPASRGKVEFADAGSDPDDERELEVLEHLLRQATAQTFRARCAGLDLTGLQEHFTGGETVESGELVPAPALLGQLGTIPKLAELLGRLGVPEGEQSAEQAAAAVEFALEGLYLTRRLAKDTDGTRTVYGA</sequence>
<dbReference type="GO" id="GO:0005524">
    <property type="term" value="F:ATP binding"/>
    <property type="evidence" value="ECO:0007669"/>
    <property type="project" value="InterPro"/>
</dbReference>
<evidence type="ECO:0000313" key="3">
    <source>
        <dbReference type="EMBL" id="CAA9215392.1"/>
    </source>
</evidence>
<dbReference type="EC" id="6.6.1.1" evidence="3"/>
<dbReference type="EMBL" id="CADCTN010000016">
    <property type="protein sequence ID" value="CAA9215392.1"/>
    <property type="molecule type" value="Genomic_DNA"/>
</dbReference>
<dbReference type="PANTHER" id="PTHR30267">
    <property type="entry name" value="PROTEIN KINASE PRKA"/>
    <property type="match status" value="1"/>
</dbReference>
<proteinExistence type="predicted"/>
<keyword evidence="3" id="KW-0436">Ligase</keyword>